<evidence type="ECO:0000313" key="2">
    <source>
        <dbReference type="EMBL" id="JAE38362.1"/>
    </source>
</evidence>
<protein>
    <submittedName>
        <fullName evidence="2">Uncharacterized protein</fullName>
    </submittedName>
</protein>
<accession>A0A0A9HNP9</accession>
<proteinExistence type="predicted"/>
<dbReference type="EMBL" id="GBRH01159534">
    <property type="protein sequence ID" value="JAE38362.1"/>
    <property type="molecule type" value="Transcribed_RNA"/>
</dbReference>
<organism evidence="2">
    <name type="scientific">Arundo donax</name>
    <name type="common">Giant reed</name>
    <name type="synonym">Donax arundinaceus</name>
    <dbReference type="NCBI Taxonomy" id="35708"/>
    <lineage>
        <taxon>Eukaryota</taxon>
        <taxon>Viridiplantae</taxon>
        <taxon>Streptophyta</taxon>
        <taxon>Embryophyta</taxon>
        <taxon>Tracheophyta</taxon>
        <taxon>Spermatophyta</taxon>
        <taxon>Magnoliopsida</taxon>
        <taxon>Liliopsida</taxon>
        <taxon>Poales</taxon>
        <taxon>Poaceae</taxon>
        <taxon>PACMAD clade</taxon>
        <taxon>Arundinoideae</taxon>
        <taxon>Arundineae</taxon>
        <taxon>Arundo</taxon>
    </lineage>
</organism>
<sequence>MLPVTARSRLSSLPARPQRPQRCRITKVEVQPHRLGSFHPRTTSCRRFTPSRRVDKLASESRRL</sequence>
<evidence type="ECO:0000256" key="1">
    <source>
        <dbReference type="SAM" id="MobiDB-lite"/>
    </source>
</evidence>
<name>A0A0A9HNP9_ARUDO</name>
<dbReference type="AlphaFoldDB" id="A0A0A9HNP9"/>
<reference evidence="2" key="2">
    <citation type="journal article" date="2015" name="Data Brief">
        <title>Shoot transcriptome of the giant reed, Arundo donax.</title>
        <authorList>
            <person name="Barrero R.A."/>
            <person name="Guerrero F.D."/>
            <person name="Moolhuijzen P."/>
            <person name="Goolsby J.A."/>
            <person name="Tidwell J."/>
            <person name="Bellgard S.E."/>
            <person name="Bellgard M.I."/>
        </authorList>
    </citation>
    <scope>NUCLEOTIDE SEQUENCE</scope>
    <source>
        <tissue evidence="2">Shoot tissue taken approximately 20 cm above the soil surface</tissue>
    </source>
</reference>
<feature type="region of interest" description="Disordered" evidence="1">
    <location>
        <begin position="36"/>
        <end position="64"/>
    </location>
</feature>
<feature type="compositionally biased region" description="Basic and acidic residues" evidence="1">
    <location>
        <begin position="52"/>
        <end position="64"/>
    </location>
</feature>
<reference evidence="2" key="1">
    <citation type="submission" date="2014-09" db="EMBL/GenBank/DDBJ databases">
        <authorList>
            <person name="Magalhaes I.L.F."/>
            <person name="Oliveira U."/>
            <person name="Santos F.R."/>
            <person name="Vidigal T.H.D.A."/>
            <person name="Brescovit A.D."/>
            <person name="Santos A.J."/>
        </authorList>
    </citation>
    <scope>NUCLEOTIDE SEQUENCE</scope>
    <source>
        <tissue evidence="2">Shoot tissue taken approximately 20 cm above the soil surface</tissue>
    </source>
</reference>
<feature type="region of interest" description="Disordered" evidence="1">
    <location>
        <begin position="1"/>
        <end position="23"/>
    </location>
</feature>